<accession>A0ABV6QXP7</accession>
<dbReference type="RefSeq" id="WP_380057469.1">
    <property type="nucleotide sequence ID" value="NZ_JBHLTC010000057.1"/>
</dbReference>
<protein>
    <recommendedName>
        <fullName evidence="4">Carboxypeptidase regulatory-like domain-containing protein</fullName>
    </recommendedName>
</protein>
<name>A0ABV6QXP7_9ACTN</name>
<proteinExistence type="predicted"/>
<evidence type="ECO:0000256" key="1">
    <source>
        <dbReference type="SAM" id="SignalP"/>
    </source>
</evidence>
<evidence type="ECO:0008006" key="4">
    <source>
        <dbReference type="Google" id="ProtNLM"/>
    </source>
</evidence>
<gene>
    <name evidence="2" type="ORF">ACFFGN_35470</name>
</gene>
<evidence type="ECO:0000313" key="2">
    <source>
        <dbReference type="EMBL" id="MFC0629419.1"/>
    </source>
</evidence>
<feature type="chain" id="PRO_5047341599" description="Carboxypeptidase regulatory-like domain-containing protein" evidence="1">
    <location>
        <begin position="25"/>
        <end position="335"/>
    </location>
</feature>
<dbReference type="Proteomes" id="UP001589890">
    <property type="component" value="Unassembled WGS sequence"/>
</dbReference>
<sequence>MRRRLAVAITVLLFSAGVTGPASAATAEDLCISETPHEGVWAGGFPLTEPPAIGADDLQLGIELPLPVDYPCEGTLATVQKIDGSHRTVVSLDHRGGTGSPPLVTVYGFLTVPLADGFGTWEIVKLQHGTSVRTLSYRFKVVRQSVITVAQPATVTGKGNTVVTGTLQRYTSTGGLVPSPGRVVQVMHVNDQQVLANVTSDTNGRFRALIPFTQTTRFYVKTAKTASYSSARTSYVRTAHRLMAVPTLSASPYAKVGAYWKVSGTVFPGTVQTRTDYWNGASWVWTLSSGPSNADGSFARYWKPTAKGTYKVRLSLVRAGLDNSPLYRYLTITVS</sequence>
<dbReference type="EMBL" id="JBHLTC010000057">
    <property type="protein sequence ID" value="MFC0629419.1"/>
    <property type="molecule type" value="Genomic_DNA"/>
</dbReference>
<reference evidence="2 3" key="1">
    <citation type="submission" date="2024-09" db="EMBL/GenBank/DDBJ databases">
        <authorList>
            <person name="Sun Q."/>
            <person name="Mori K."/>
        </authorList>
    </citation>
    <scope>NUCLEOTIDE SEQUENCE [LARGE SCALE GENOMIC DNA]</scope>
    <source>
        <strain evidence="2 3">CGMCC 1.15906</strain>
    </source>
</reference>
<keyword evidence="1" id="KW-0732">Signal</keyword>
<keyword evidence="3" id="KW-1185">Reference proteome</keyword>
<organism evidence="2 3">
    <name type="scientific">Kribbella deserti</name>
    <dbReference type="NCBI Taxonomy" id="1926257"/>
    <lineage>
        <taxon>Bacteria</taxon>
        <taxon>Bacillati</taxon>
        <taxon>Actinomycetota</taxon>
        <taxon>Actinomycetes</taxon>
        <taxon>Propionibacteriales</taxon>
        <taxon>Kribbellaceae</taxon>
        <taxon>Kribbella</taxon>
    </lineage>
</organism>
<feature type="signal peptide" evidence="1">
    <location>
        <begin position="1"/>
        <end position="24"/>
    </location>
</feature>
<comment type="caution">
    <text evidence="2">The sequence shown here is derived from an EMBL/GenBank/DDBJ whole genome shotgun (WGS) entry which is preliminary data.</text>
</comment>
<evidence type="ECO:0000313" key="3">
    <source>
        <dbReference type="Proteomes" id="UP001589890"/>
    </source>
</evidence>